<dbReference type="Proteomes" id="UP001221898">
    <property type="component" value="Unassembled WGS sequence"/>
</dbReference>
<protein>
    <submittedName>
        <fullName evidence="1">Uncharacterized protein</fullName>
    </submittedName>
</protein>
<dbReference type="AlphaFoldDB" id="A0AAD7WX20"/>
<comment type="caution">
    <text evidence="1">The sequence shown here is derived from an EMBL/GenBank/DDBJ whole genome shotgun (WGS) entry which is preliminary data.</text>
</comment>
<dbReference type="EMBL" id="JAINUG010000019">
    <property type="protein sequence ID" value="KAJ8412362.1"/>
    <property type="molecule type" value="Genomic_DNA"/>
</dbReference>
<organism evidence="1 2">
    <name type="scientific">Aldrovandia affinis</name>
    <dbReference type="NCBI Taxonomy" id="143900"/>
    <lineage>
        <taxon>Eukaryota</taxon>
        <taxon>Metazoa</taxon>
        <taxon>Chordata</taxon>
        <taxon>Craniata</taxon>
        <taxon>Vertebrata</taxon>
        <taxon>Euteleostomi</taxon>
        <taxon>Actinopterygii</taxon>
        <taxon>Neopterygii</taxon>
        <taxon>Teleostei</taxon>
        <taxon>Notacanthiformes</taxon>
        <taxon>Halosauridae</taxon>
        <taxon>Aldrovandia</taxon>
    </lineage>
</organism>
<gene>
    <name evidence="1" type="ORF">AAFF_G00126980</name>
</gene>
<proteinExistence type="predicted"/>
<evidence type="ECO:0000313" key="1">
    <source>
        <dbReference type="EMBL" id="KAJ8412362.1"/>
    </source>
</evidence>
<accession>A0AAD7WX20</accession>
<evidence type="ECO:0000313" key="2">
    <source>
        <dbReference type="Proteomes" id="UP001221898"/>
    </source>
</evidence>
<sequence length="73" mass="8051">MARAAMATCVSVGREESFSSRPVLTGKRRTEKSFQKGNHCGDALAIGARHNHFGPFLRRCTVPHDMPALTEPR</sequence>
<reference evidence="1" key="1">
    <citation type="journal article" date="2023" name="Science">
        <title>Genome structures resolve the early diversification of teleost fishes.</title>
        <authorList>
            <person name="Parey E."/>
            <person name="Louis A."/>
            <person name="Montfort J."/>
            <person name="Bouchez O."/>
            <person name="Roques C."/>
            <person name="Iampietro C."/>
            <person name="Lluch J."/>
            <person name="Castinel A."/>
            <person name="Donnadieu C."/>
            <person name="Desvignes T."/>
            <person name="Floi Bucao C."/>
            <person name="Jouanno E."/>
            <person name="Wen M."/>
            <person name="Mejri S."/>
            <person name="Dirks R."/>
            <person name="Jansen H."/>
            <person name="Henkel C."/>
            <person name="Chen W.J."/>
            <person name="Zahm M."/>
            <person name="Cabau C."/>
            <person name="Klopp C."/>
            <person name="Thompson A.W."/>
            <person name="Robinson-Rechavi M."/>
            <person name="Braasch I."/>
            <person name="Lecointre G."/>
            <person name="Bobe J."/>
            <person name="Postlethwait J.H."/>
            <person name="Berthelot C."/>
            <person name="Roest Crollius H."/>
            <person name="Guiguen Y."/>
        </authorList>
    </citation>
    <scope>NUCLEOTIDE SEQUENCE</scope>
    <source>
        <strain evidence="1">NC1722</strain>
    </source>
</reference>
<name>A0AAD7WX20_9TELE</name>
<keyword evidence="2" id="KW-1185">Reference proteome</keyword>